<gene>
    <name evidence="2" type="ORF">H4075_12390</name>
</gene>
<dbReference type="EMBL" id="CP060007">
    <property type="protein sequence ID" value="QNA42892.1"/>
    <property type="molecule type" value="Genomic_DNA"/>
</dbReference>
<feature type="transmembrane region" description="Helical" evidence="1">
    <location>
        <begin position="46"/>
        <end position="68"/>
    </location>
</feature>
<keyword evidence="3" id="KW-1185">Reference proteome</keyword>
<feature type="transmembrane region" description="Helical" evidence="1">
    <location>
        <begin position="131"/>
        <end position="153"/>
    </location>
</feature>
<sequence length="156" mass="17078">MEWTWIIIGVILAIVAIAGSILPLIPGPPIAYVGLLLQQLRDEKPFSTNFLLLWATIVVVSLVLDYIIPIWGTKKFGGTKYGVWGCTLGFLVAFWLGPWGIIIGPFVGAFIGEMIAQQNSNIAFKAALGSFVGFLAGSFLKLVICFFMLYYILTSI</sequence>
<dbReference type="RefSeq" id="WP_182801158.1">
    <property type="nucleotide sequence ID" value="NZ_CP060007.1"/>
</dbReference>
<dbReference type="PANTHER" id="PTHR39165">
    <property type="entry name" value="IG HYPOTHETICAL 17883"/>
    <property type="match status" value="1"/>
</dbReference>
<proteinExistence type="predicted"/>
<evidence type="ECO:0000313" key="2">
    <source>
        <dbReference type="EMBL" id="QNA42892.1"/>
    </source>
</evidence>
<evidence type="ECO:0000256" key="1">
    <source>
        <dbReference type="SAM" id="Phobius"/>
    </source>
</evidence>
<protein>
    <submittedName>
        <fullName evidence="2">DUF456 domain-containing protein</fullName>
    </submittedName>
</protein>
<dbReference type="Pfam" id="PF04306">
    <property type="entry name" value="DUF456"/>
    <property type="match status" value="1"/>
</dbReference>
<dbReference type="KEGG" id="lacs:H4075_12390"/>
<name>A0A7G5XBN9_9BACT</name>
<accession>A0A7G5XBN9</accession>
<reference evidence="3" key="1">
    <citation type="submission" date="2020-08" db="EMBL/GenBank/DDBJ databases">
        <title>Lacibacter sp. S13-6-6 genome sequencing.</title>
        <authorList>
            <person name="Jin L."/>
        </authorList>
    </citation>
    <scope>NUCLEOTIDE SEQUENCE [LARGE SCALE GENOMIC DNA]</scope>
    <source>
        <strain evidence="3">S13-6-6</strain>
    </source>
</reference>
<feature type="transmembrane region" description="Helical" evidence="1">
    <location>
        <begin position="6"/>
        <end position="25"/>
    </location>
</feature>
<dbReference type="InterPro" id="IPR007403">
    <property type="entry name" value="DUF456"/>
</dbReference>
<keyword evidence="1" id="KW-1133">Transmembrane helix</keyword>
<keyword evidence="1" id="KW-0472">Membrane</keyword>
<feature type="transmembrane region" description="Helical" evidence="1">
    <location>
        <begin position="88"/>
        <end position="111"/>
    </location>
</feature>
<organism evidence="2 3">
    <name type="scientific">Lacibacter sediminis</name>
    <dbReference type="NCBI Taxonomy" id="2760713"/>
    <lineage>
        <taxon>Bacteria</taxon>
        <taxon>Pseudomonadati</taxon>
        <taxon>Bacteroidota</taxon>
        <taxon>Chitinophagia</taxon>
        <taxon>Chitinophagales</taxon>
        <taxon>Chitinophagaceae</taxon>
        <taxon>Lacibacter</taxon>
    </lineage>
</organism>
<evidence type="ECO:0000313" key="3">
    <source>
        <dbReference type="Proteomes" id="UP000515344"/>
    </source>
</evidence>
<dbReference type="Proteomes" id="UP000515344">
    <property type="component" value="Chromosome"/>
</dbReference>
<dbReference type="PANTHER" id="PTHR39165:SF1">
    <property type="entry name" value="DUF456 DOMAIN-CONTAINING PROTEIN"/>
    <property type="match status" value="1"/>
</dbReference>
<dbReference type="AlphaFoldDB" id="A0A7G5XBN9"/>
<keyword evidence="1" id="KW-0812">Transmembrane</keyword>